<dbReference type="PROSITE" id="PS00143">
    <property type="entry name" value="INSULINASE"/>
    <property type="match status" value="1"/>
</dbReference>
<dbReference type="PANTHER" id="PTHR11851">
    <property type="entry name" value="METALLOPROTEASE"/>
    <property type="match status" value="1"/>
</dbReference>
<feature type="domain" description="Peptidase M16 C-terminal" evidence="4">
    <location>
        <begin position="168"/>
        <end position="344"/>
    </location>
</feature>
<reference evidence="5 6" key="1">
    <citation type="journal article" date="2016" name="Nat. Commun.">
        <title>Thousands of microbial genomes shed light on interconnected biogeochemical processes in an aquifer system.</title>
        <authorList>
            <person name="Anantharaman K."/>
            <person name="Brown C.T."/>
            <person name="Hug L.A."/>
            <person name="Sharon I."/>
            <person name="Castelle C.J."/>
            <person name="Probst A.J."/>
            <person name="Thomas B.C."/>
            <person name="Singh A."/>
            <person name="Wilkins M.J."/>
            <person name="Karaoz U."/>
            <person name="Brodie E.L."/>
            <person name="Williams K.H."/>
            <person name="Hubbard S.S."/>
            <person name="Banfield J.F."/>
        </authorList>
    </citation>
    <scope>NUCLEOTIDE SEQUENCE [LARGE SCALE GENOMIC DNA]</scope>
</reference>
<protein>
    <recommendedName>
        <fullName evidence="7">Peptidase M16</fullName>
    </recommendedName>
</protein>
<dbReference type="InterPro" id="IPR011765">
    <property type="entry name" value="Pept_M16_N"/>
</dbReference>
<dbReference type="InterPro" id="IPR001431">
    <property type="entry name" value="Pept_M16_Zn_BS"/>
</dbReference>
<sequence length="423" mass="49236">MISFQKTKLKNGLRIITAPMKETKAVTVLALVGTGSRFEDKKLNGISHFLEHMFFKGTSKRPSTLDISRELDSVGANYNAYTSEEETGFYVSVPSDHFKLALDMLVDMLFNSKFDAEEIEREKGVILEEINMYQDIPQKYVFDLTKQLFYGKTALGSQTVGTKEVIRKLERKDFLNYQSLHYNPSNIIFVVAGNENHFNWTKEIENYLKNYPFKNNSNYQKVEIKQNKQKVLLDYKKTDQAHLTIGFPAFKRTDKRRPIMKVLNNILGETMSSRLFTQVRERRGLAYYISTDYWDFQDNGAIIASAGVDINRVDLAIKVILEEFQKIKMEKISDWELSKSKENLKGRTYLGLENSMSVAMFLAEQELFWQEIEQPEDLIKEVFKVTESDIYKLSNDLFQTNKINLTMISPYKDEKKFINLLKL</sequence>
<dbReference type="Gene3D" id="3.30.830.10">
    <property type="entry name" value="Metalloenzyme, LuxS/M16 peptidase-like"/>
    <property type="match status" value="2"/>
</dbReference>
<dbReference type="InterPro" id="IPR011249">
    <property type="entry name" value="Metalloenz_LuxS/M16"/>
</dbReference>
<dbReference type="EMBL" id="MEZV01000019">
    <property type="protein sequence ID" value="OGD67109.1"/>
    <property type="molecule type" value="Genomic_DNA"/>
</dbReference>
<accession>A0A1F5EI48</accession>
<evidence type="ECO:0000313" key="6">
    <source>
        <dbReference type="Proteomes" id="UP000176451"/>
    </source>
</evidence>
<evidence type="ECO:0000256" key="1">
    <source>
        <dbReference type="ARBA" id="ARBA00007261"/>
    </source>
</evidence>
<evidence type="ECO:0000259" key="3">
    <source>
        <dbReference type="Pfam" id="PF00675"/>
    </source>
</evidence>
<dbReference type="PANTHER" id="PTHR11851:SF49">
    <property type="entry name" value="MITOCHONDRIAL-PROCESSING PEPTIDASE SUBUNIT ALPHA"/>
    <property type="match status" value="1"/>
</dbReference>
<name>A0A1F5EI48_9BACT</name>
<dbReference type="Pfam" id="PF05193">
    <property type="entry name" value="Peptidase_M16_C"/>
    <property type="match status" value="1"/>
</dbReference>
<organism evidence="5 6">
    <name type="scientific">Candidatus Berkelbacteria bacterium RIFCSPHIGHO2_12_FULL_36_9</name>
    <dbReference type="NCBI Taxonomy" id="1797469"/>
    <lineage>
        <taxon>Bacteria</taxon>
        <taxon>Candidatus Berkelbacteria</taxon>
    </lineage>
</organism>
<dbReference type="SUPFAM" id="SSF63411">
    <property type="entry name" value="LuxS/MPP-like metallohydrolase"/>
    <property type="match status" value="2"/>
</dbReference>
<evidence type="ECO:0000259" key="4">
    <source>
        <dbReference type="Pfam" id="PF05193"/>
    </source>
</evidence>
<feature type="domain" description="Peptidase M16 N-terminal" evidence="3">
    <location>
        <begin position="17"/>
        <end position="162"/>
    </location>
</feature>
<comment type="similarity">
    <text evidence="1 2">Belongs to the peptidase M16 family.</text>
</comment>
<dbReference type="Pfam" id="PF00675">
    <property type="entry name" value="Peptidase_M16"/>
    <property type="match status" value="1"/>
</dbReference>
<dbReference type="STRING" id="1797469.A3F08_00940"/>
<dbReference type="InterPro" id="IPR007863">
    <property type="entry name" value="Peptidase_M16_C"/>
</dbReference>
<evidence type="ECO:0000313" key="5">
    <source>
        <dbReference type="EMBL" id="OGD67109.1"/>
    </source>
</evidence>
<evidence type="ECO:0008006" key="7">
    <source>
        <dbReference type="Google" id="ProtNLM"/>
    </source>
</evidence>
<dbReference type="Proteomes" id="UP000176451">
    <property type="component" value="Unassembled WGS sequence"/>
</dbReference>
<proteinExistence type="inferred from homology"/>
<dbReference type="AlphaFoldDB" id="A0A1F5EI48"/>
<comment type="caution">
    <text evidence="5">The sequence shown here is derived from an EMBL/GenBank/DDBJ whole genome shotgun (WGS) entry which is preliminary data.</text>
</comment>
<dbReference type="InterPro" id="IPR050361">
    <property type="entry name" value="MPP/UQCRC_Complex"/>
</dbReference>
<dbReference type="GO" id="GO:0004222">
    <property type="term" value="F:metalloendopeptidase activity"/>
    <property type="evidence" value="ECO:0007669"/>
    <property type="project" value="InterPro"/>
</dbReference>
<evidence type="ECO:0000256" key="2">
    <source>
        <dbReference type="RuleBase" id="RU004447"/>
    </source>
</evidence>
<gene>
    <name evidence="5" type="ORF">A3F08_00940</name>
</gene>
<dbReference type="GO" id="GO:0046872">
    <property type="term" value="F:metal ion binding"/>
    <property type="evidence" value="ECO:0007669"/>
    <property type="project" value="InterPro"/>
</dbReference>
<dbReference type="GO" id="GO:0006508">
    <property type="term" value="P:proteolysis"/>
    <property type="evidence" value="ECO:0007669"/>
    <property type="project" value="InterPro"/>
</dbReference>